<dbReference type="InterPro" id="IPR021790">
    <property type="entry name" value="PTBP1-like_RRM2"/>
</dbReference>
<dbReference type="InterPro" id="IPR034797">
    <property type="entry name" value="PTBPH3_RRM3"/>
</dbReference>
<dbReference type="InterPro" id="IPR035979">
    <property type="entry name" value="RBD_domain_sf"/>
</dbReference>
<protein>
    <recommendedName>
        <fullName evidence="6">RRM domain-containing protein</fullName>
    </recommendedName>
</protein>
<dbReference type="CDD" id="cd12698">
    <property type="entry name" value="RRM3_PTBPH3"/>
    <property type="match status" value="1"/>
</dbReference>
<name>A0AAE1M4P9_9FABA</name>
<feature type="compositionally biased region" description="Polar residues" evidence="5">
    <location>
        <begin position="186"/>
        <end position="207"/>
    </location>
</feature>
<evidence type="ECO:0000256" key="2">
    <source>
        <dbReference type="ARBA" id="ARBA00022737"/>
    </source>
</evidence>
<evidence type="ECO:0000313" key="7">
    <source>
        <dbReference type="EMBL" id="KAK4253087.1"/>
    </source>
</evidence>
<gene>
    <name evidence="7" type="ORF">QN277_010908</name>
</gene>
<dbReference type="CDD" id="cd12687">
    <property type="entry name" value="RRM1_PTBPH3"/>
    <property type="match status" value="1"/>
</dbReference>
<dbReference type="PROSITE" id="PS50102">
    <property type="entry name" value="RRM"/>
    <property type="match status" value="3"/>
</dbReference>
<dbReference type="CDD" id="cd12426">
    <property type="entry name" value="RRM4_PTBPH3"/>
    <property type="match status" value="1"/>
</dbReference>
<feature type="region of interest" description="Disordered" evidence="5">
    <location>
        <begin position="186"/>
        <end position="210"/>
    </location>
</feature>
<evidence type="ECO:0000313" key="8">
    <source>
        <dbReference type="Proteomes" id="UP001293593"/>
    </source>
</evidence>
<keyword evidence="8" id="KW-1185">Reference proteome</keyword>
<dbReference type="SMART" id="SM00360">
    <property type="entry name" value="RRM"/>
    <property type="match status" value="4"/>
</dbReference>
<feature type="domain" description="RRM" evidence="6">
    <location>
        <begin position="256"/>
        <end position="330"/>
    </location>
</feature>
<dbReference type="CDD" id="cd12692">
    <property type="entry name" value="RRM2_PTBPH3"/>
    <property type="match status" value="1"/>
</dbReference>
<dbReference type="AlphaFoldDB" id="A0AAE1M4P9"/>
<dbReference type="NCBIfam" id="TIGR01649">
    <property type="entry name" value="hnRNP-L_PTB"/>
    <property type="match status" value="1"/>
</dbReference>
<dbReference type="InterPro" id="IPR012677">
    <property type="entry name" value="Nucleotide-bd_a/b_plait_sf"/>
</dbReference>
<evidence type="ECO:0000256" key="5">
    <source>
        <dbReference type="SAM" id="MobiDB-lite"/>
    </source>
</evidence>
<proteinExistence type="predicted"/>
<evidence type="ECO:0000259" key="6">
    <source>
        <dbReference type="PROSITE" id="PS50102"/>
    </source>
</evidence>
<dbReference type="InterPro" id="IPR034795">
    <property type="entry name" value="PTBPH3_RRM1"/>
</dbReference>
<dbReference type="Pfam" id="PF00076">
    <property type="entry name" value="RRM_1"/>
    <property type="match status" value="2"/>
</dbReference>
<dbReference type="PANTHER" id="PTHR15592">
    <property type="entry name" value="MATRIN 3/NUCLEAR PROTEIN 220-RELATED"/>
    <property type="match status" value="1"/>
</dbReference>
<dbReference type="Proteomes" id="UP001293593">
    <property type="component" value="Unassembled WGS sequence"/>
</dbReference>
<keyword evidence="3 4" id="KW-0694">RNA-binding</keyword>
<evidence type="ECO:0000256" key="3">
    <source>
        <dbReference type="ARBA" id="ARBA00022884"/>
    </source>
</evidence>
<keyword evidence="1" id="KW-0597">Phosphoprotein</keyword>
<dbReference type="EMBL" id="JAWXYG010000018">
    <property type="protein sequence ID" value="KAK4253087.1"/>
    <property type="molecule type" value="Genomic_DNA"/>
</dbReference>
<keyword evidence="2" id="KW-0677">Repeat</keyword>
<organism evidence="7 8">
    <name type="scientific">Acacia crassicarpa</name>
    <name type="common">northern wattle</name>
    <dbReference type="NCBI Taxonomy" id="499986"/>
    <lineage>
        <taxon>Eukaryota</taxon>
        <taxon>Viridiplantae</taxon>
        <taxon>Streptophyta</taxon>
        <taxon>Embryophyta</taxon>
        <taxon>Tracheophyta</taxon>
        <taxon>Spermatophyta</taxon>
        <taxon>Magnoliopsida</taxon>
        <taxon>eudicotyledons</taxon>
        <taxon>Gunneridae</taxon>
        <taxon>Pentapetalae</taxon>
        <taxon>rosids</taxon>
        <taxon>fabids</taxon>
        <taxon>Fabales</taxon>
        <taxon>Fabaceae</taxon>
        <taxon>Caesalpinioideae</taxon>
        <taxon>mimosoid clade</taxon>
        <taxon>Acacieae</taxon>
        <taxon>Acacia</taxon>
    </lineage>
</organism>
<evidence type="ECO:0000256" key="4">
    <source>
        <dbReference type="PROSITE-ProRule" id="PRU00176"/>
    </source>
</evidence>
<comment type="caution">
    <text evidence="7">The sequence shown here is derived from an EMBL/GenBank/DDBJ whole genome shotgun (WGS) entry which is preliminary data.</text>
</comment>
<dbReference type="Gene3D" id="3.30.70.330">
    <property type="match status" value="4"/>
</dbReference>
<feature type="domain" description="RRM" evidence="6">
    <location>
        <begin position="366"/>
        <end position="440"/>
    </location>
</feature>
<sequence>MTEPSKVIHVRNVGHEISENDLLQLFQPFGVITKLVMLRAKNQALLQMQDISSAVNALQYYENVQPSIRGRNVYVQFSSHQELTTMDQNQGRGDEPNRILLVTIHHMLYPITVDVLHQVFSPHGFVEKIVTFQKSAGFQALIQYQLRQSAVIARSTLQGRNIYDGCCQLDIQFSNLDELQVNYNNDRSRDFTNPNLPTEQKGRSSQPGYGDAGGMYAVQSSGARAVGFSQMANAAAIAAAFGGGLPPGITGTNDRCTVLVSNLNPDRIDEDKLFNLFSIYGNIVRIKLLRNKPDHALIQMGDGFQAELAVHFLKGAMLFEKRLEVNFSKHPNITQGPDTHEYLNSNLNRFNRNAAKNYRYCCSPTKMVHLSTLPQDITEEDIVSLLEEHGTIVNSKVFEMNGKKQALVQFETEEQAAEALVCKHASSLSGSIIRISFSQLQNI</sequence>
<dbReference type="InterPro" id="IPR000504">
    <property type="entry name" value="RRM_dom"/>
</dbReference>
<feature type="domain" description="RRM" evidence="6">
    <location>
        <begin position="6"/>
        <end position="80"/>
    </location>
</feature>
<dbReference type="InterPro" id="IPR034796">
    <property type="entry name" value="PTBPH3_RRM2"/>
</dbReference>
<dbReference type="Pfam" id="PF13893">
    <property type="entry name" value="RRM_5"/>
    <property type="match status" value="1"/>
</dbReference>
<dbReference type="GO" id="GO:0003723">
    <property type="term" value="F:RNA binding"/>
    <property type="evidence" value="ECO:0007669"/>
    <property type="project" value="UniProtKB-UniRule"/>
</dbReference>
<dbReference type="Pfam" id="PF11835">
    <property type="entry name" value="RRM_8"/>
    <property type="match status" value="1"/>
</dbReference>
<reference evidence="7" key="1">
    <citation type="submission" date="2023-10" db="EMBL/GenBank/DDBJ databases">
        <title>Chromosome-level genome of the transformable northern wattle, Acacia crassicarpa.</title>
        <authorList>
            <person name="Massaro I."/>
            <person name="Sinha N.R."/>
            <person name="Poethig S."/>
            <person name="Leichty A.R."/>
        </authorList>
    </citation>
    <scope>NUCLEOTIDE SEQUENCE</scope>
    <source>
        <strain evidence="7">Acra3RX</strain>
        <tissue evidence="7">Leaf</tissue>
    </source>
</reference>
<dbReference type="SUPFAM" id="SSF54928">
    <property type="entry name" value="RNA-binding domain, RBD"/>
    <property type="match status" value="4"/>
</dbReference>
<dbReference type="InterPro" id="IPR006536">
    <property type="entry name" value="HnRNP-L/PTB"/>
</dbReference>
<accession>A0AAE1M4P9</accession>
<dbReference type="GO" id="GO:0006397">
    <property type="term" value="P:mRNA processing"/>
    <property type="evidence" value="ECO:0007669"/>
    <property type="project" value="InterPro"/>
</dbReference>
<dbReference type="GO" id="GO:0005634">
    <property type="term" value="C:nucleus"/>
    <property type="evidence" value="ECO:0007669"/>
    <property type="project" value="InterPro"/>
</dbReference>
<evidence type="ECO:0000256" key="1">
    <source>
        <dbReference type="ARBA" id="ARBA00022553"/>
    </source>
</evidence>